<reference evidence="1" key="1">
    <citation type="submission" date="2013-03" db="EMBL/GenBank/DDBJ databases">
        <title>Characterization of three plasmid from Lactobacillus paracasei 54.</title>
        <authorList>
            <person name="Gu Q."/>
            <person name="Zhao Y."/>
            <person name="Shen L."/>
            <person name="Li X."/>
            <person name="Song D."/>
            <person name="Sun Y."/>
            <person name="Zhang C."/>
            <person name="Jiang X."/>
            <person name="Liu Q."/>
        </authorList>
    </citation>
    <scope>NUCLEOTIDE SEQUENCE</scope>
    <source>
        <plasmid evidence="1">pLP5402</plasmid>
    </source>
</reference>
<evidence type="ECO:0000313" key="1">
    <source>
        <dbReference type="EMBL" id="AGO03650.1"/>
    </source>
</evidence>
<accession>R9WTH4</accession>
<geneLocation type="plasmid" evidence="1">
    <name>pLP5402</name>
</geneLocation>
<dbReference type="RefSeq" id="WP_016570231.1">
    <property type="nucleotide sequence ID" value="NZ_CP032639.1"/>
</dbReference>
<dbReference type="AlphaFoldDB" id="R9WTH4"/>
<protein>
    <submittedName>
        <fullName evidence="1">Uncharacterized protein</fullName>
    </submittedName>
</protein>
<organism evidence="1">
    <name type="scientific">Lacticaseibacillus paracasei</name>
    <name type="common">Lactobacillus paracasei</name>
    <dbReference type="NCBI Taxonomy" id="1597"/>
    <lineage>
        <taxon>Bacteria</taxon>
        <taxon>Bacillati</taxon>
        <taxon>Bacillota</taxon>
        <taxon>Bacilli</taxon>
        <taxon>Lactobacillales</taxon>
        <taxon>Lactobacillaceae</taxon>
        <taxon>Lacticaseibacillus</taxon>
    </lineage>
</organism>
<proteinExistence type="predicted"/>
<dbReference type="EMBL" id="KC812102">
    <property type="protein sequence ID" value="AGO03650.1"/>
    <property type="molecule type" value="Genomic_DNA"/>
</dbReference>
<keyword evidence="1" id="KW-0614">Plasmid</keyword>
<name>R9WTH4_LACPA</name>
<sequence>MRHTKGLLLNIFNKRKDTQITDMIKSSRFDYSEQLLDIEFNQSLSQQDMARIAGIPLEQFLDYEMGSNKYKVSEYKKLIARIKNNLSYDKNTSFFLSKQKETKQNATQWKVTFQDSYVDSSKFFVSGSVTNDPLKEFNDTYLLQTTHRLIWNSFVMSERFSQDLDFLQAQHENNYLTFANAPRDNVFDYEGDNNAQASYIKVNQ</sequence>